<comment type="caution">
    <text evidence="2">The sequence shown here is derived from an EMBL/GenBank/DDBJ whole genome shotgun (WGS) entry which is preliminary data.</text>
</comment>
<reference evidence="2 3" key="1">
    <citation type="submission" date="2018-08" db="EMBL/GenBank/DDBJ databases">
        <title>A genome reference for cultivated species of the human gut microbiota.</title>
        <authorList>
            <person name="Zou Y."/>
            <person name="Xue W."/>
            <person name="Luo G."/>
        </authorList>
    </citation>
    <scope>NUCLEOTIDE SEQUENCE [LARGE SCALE GENOMIC DNA]</scope>
    <source>
        <strain evidence="2 3">OF02-7</strain>
    </source>
</reference>
<evidence type="ECO:0000256" key="1">
    <source>
        <dbReference type="SAM" id="Phobius"/>
    </source>
</evidence>
<feature type="transmembrane region" description="Helical" evidence="1">
    <location>
        <begin position="12"/>
        <end position="34"/>
    </location>
</feature>
<keyword evidence="1" id="KW-0812">Transmembrane</keyword>
<dbReference type="EMBL" id="QSCR01000061">
    <property type="protein sequence ID" value="RGY10993.1"/>
    <property type="molecule type" value="Genomic_DNA"/>
</dbReference>
<sequence length="98" mass="11264">MKSHKINKILGLVAIGINVLFVFKSLYLLYVYNFTGILFLFMYPNWVLVINALLGIIGIYISILLFKNMIGIKLFLILTFVLWGIMIGKVLSDNFLIF</sequence>
<feature type="transmembrane region" description="Helical" evidence="1">
    <location>
        <begin position="46"/>
        <end position="66"/>
    </location>
</feature>
<accession>A0A413IHH8</accession>
<name>A0A413IHH8_9BACT</name>
<keyword evidence="1" id="KW-0472">Membrane</keyword>
<gene>
    <name evidence="2" type="ORF">DXA50_19860</name>
</gene>
<dbReference type="Proteomes" id="UP000286063">
    <property type="component" value="Unassembled WGS sequence"/>
</dbReference>
<dbReference type="AlphaFoldDB" id="A0A413IHH8"/>
<proteinExistence type="predicted"/>
<keyword evidence="1" id="KW-1133">Transmembrane helix</keyword>
<evidence type="ECO:0000313" key="3">
    <source>
        <dbReference type="Proteomes" id="UP000286063"/>
    </source>
</evidence>
<evidence type="ECO:0000313" key="2">
    <source>
        <dbReference type="EMBL" id="RGY10993.1"/>
    </source>
</evidence>
<protein>
    <submittedName>
        <fullName evidence="2">Uncharacterized protein</fullName>
    </submittedName>
</protein>
<organism evidence="2 3">
    <name type="scientific">Butyricimonas virosa</name>
    <dbReference type="NCBI Taxonomy" id="544645"/>
    <lineage>
        <taxon>Bacteria</taxon>
        <taxon>Pseudomonadati</taxon>
        <taxon>Bacteroidota</taxon>
        <taxon>Bacteroidia</taxon>
        <taxon>Bacteroidales</taxon>
        <taxon>Odoribacteraceae</taxon>
        <taxon>Butyricimonas</taxon>
    </lineage>
</organism>
<feature type="transmembrane region" description="Helical" evidence="1">
    <location>
        <begin position="73"/>
        <end position="92"/>
    </location>
</feature>